<sequence length="119" mass="12828">MLDVFFGFLSLVLVVGGVFCASETRSYTDEQQARAPRLWRAYAASGAFCCLVGVGSLAWLLTGGTVWAVSGIASLTAALPCFVQALYHRTADIDRSPLSEQLAELVARKLNFPDPTQRA</sequence>
<organism evidence="2 3">
    <name type="scientific">Haloterrigena turkmenica (strain ATCC 51198 / DSM 5511 / JCM 9101 / NCIMB 13204 / VKM B-1734 / 4k)</name>
    <name type="common">Halococcus turkmenicus</name>
    <dbReference type="NCBI Taxonomy" id="543526"/>
    <lineage>
        <taxon>Archaea</taxon>
        <taxon>Methanobacteriati</taxon>
        <taxon>Methanobacteriota</taxon>
        <taxon>Stenosarchaea group</taxon>
        <taxon>Halobacteria</taxon>
        <taxon>Halobacteriales</taxon>
        <taxon>Natrialbaceae</taxon>
        <taxon>Haloterrigena</taxon>
    </lineage>
</organism>
<dbReference type="eggNOG" id="arCOG13355">
    <property type="taxonomic scope" value="Archaea"/>
</dbReference>
<name>D2S376_HALTV</name>
<dbReference type="EMBL" id="CP001864">
    <property type="protein sequence ID" value="ADB63823.1"/>
    <property type="molecule type" value="Genomic_DNA"/>
</dbReference>
<accession>D2S376</accession>
<evidence type="ECO:0000256" key="1">
    <source>
        <dbReference type="SAM" id="Phobius"/>
    </source>
</evidence>
<keyword evidence="1" id="KW-1133">Transmembrane helix</keyword>
<evidence type="ECO:0000313" key="3">
    <source>
        <dbReference type="Proteomes" id="UP000001903"/>
    </source>
</evidence>
<proteinExistence type="predicted"/>
<keyword evidence="3" id="KW-1185">Reference proteome</keyword>
<feature type="transmembrane region" description="Helical" evidence="1">
    <location>
        <begin position="67"/>
        <end position="87"/>
    </location>
</feature>
<feature type="transmembrane region" description="Helical" evidence="1">
    <location>
        <begin position="39"/>
        <end position="60"/>
    </location>
</feature>
<dbReference type="AlphaFoldDB" id="D2S376"/>
<dbReference type="GeneID" id="8745740"/>
<dbReference type="KEGG" id="htu:Htur_5192"/>
<keyword evidence="1" id="KW-0472">Membrane</keyword>
<dbReference type="HOGENOM" id="CLU_2191092_0_0_2"/>
<dbReference type="OrthoDB" id="176968at2157"/>
<dbReference type="Proteomes" id="UP000001903">
    <property type="component" value="Plasmid pHTUR04"/>
</dbReference>
<protein>
    <submittedName>
        <fullName evidence="2">Uncharacterized protein</fullName>
    </submittedName>
</protein>
<keyword evidence="2" id="KW-0614">Plasmid</keyword>
<gene>
    <name evidence="2" type="ordered locus">Htur_5192</name>
</gene>
<evidence type="ECO:0000313" key="2">
    <source>
        <dbReference type="EMBL" id="ADB63823.1"/>
    </source>
</evidence>
<reference evidence="2 3" key="1">
    <citation type="journal article" date="2010" name="Stand. Genomic Sci.">
        <title>Complete genome sequence of Haloterrigena turkmenica type strain (4k).</title>
        <authorList>
            <person name="Saunders E."/>
            <person name="Tindall B.J."/>
            <person name="Fahnrich R."/>
            <person name="Lapidus A."/>
            <person name="Copeland A."/>
            <person name="Del Rio T.G."/>
            <person name="Lucas S."/>
            <person name="Chen F."/>
            <person name="Tice H."/>
            <person name="Cheng J.F."/>
            <person name="Han C."/>
            <person name="Detter J.C."/>
            <person name="Bruce D."/>
            <person name="Goodwin L."/>
            <person name="Chain P."/>
            <person name="Pitluck S."/>
            <person name="Pati A."/>
            <person name="Ivanova N."/>
            <person name="Mavromatis K."/>
            <person name="Chen A."/>
            <person name="Palaniappan K."/>
            <person name="Land M."/>
            <person name="Hauser L."/>
            <person name="Chang Y.J."/>
            <person name="Jeffries C.D."/>
            <person name="Brettin T."/>
            <person name="Rohde M."/>
            <person name="Goker M."/>
            <person name="Bristow J."/>
            <person name="Eisen J.A."/>
            <person name="Markowitz V."/>
            <person name="Hugenholtz P."/>
            <person name="Klenk H.P."/>
            <person name="Kyrpides N.C."/>
        </authorList>
    </citation>
    <scope>NUCLEOTIDE SEQUENCE [LARGE SCALE GENOMIC DNA]</scope>
    <source>
        <strain evidence="3">ATCC 51198 / DSM 5511 / JCM 9101 / NCIMB 13204 / VKM B-1734 / 4k</strain>
    </source>
</reference>
<keyword evidence="1" id="KW-0812">Transmembrane</keyword>
<geneLocation type="plasmid" evidence="2 3">
    <name>pHTUR04</name>
</geneLocation>
<dbReference type="RefSeq" id="WP_012946062.1">
    <property type="nucleotide sequence ID" value="NC_013747.1"/>
</dbReference>